<feature type="compositionally biased region" description="Basic and acidic residues" evidence="1">
    <location>
        <begin position="66"/>
        <end position="75"/>
    </location>
</feature>
<organism evidence="2 3">
    <name type="scientific">Apiospora saccharicola</name>
    <dbReference type="NCBI Taxonomy" id="335842"/>
    <lineage>
        <taxon>Eukaryota</taxon>
        <taxon>Fungi</taxon>
        <taxon>Dikarya</taxon>
        <taxon>Ascomycota</taxon>
        <taxon>Pezizomycotina</taxon>
        <taxon>Sordariomycetes</taxon>
        <taxon>Xylariomycetidae</taxon>
        <taxon>Amphisphaeriales</taxon>
        <taxon>Apiosporaceae</taxon>
        <taxon>Apiospora</taxon>
    </lineage>
</organism>
<accession>A0ABR1TMP9</accession>
<keyword evidence="3" id="KW-1185">Reference proteome</keyword>
<feature type="region of interest" description="Disordered" evidence="1">
    <location>
        <begin position="59"/>
        <end position="80"/>
    </location>
</feature>
<proteinExistence type="predicted"/>
<evidence type="ECO:0000313" key="2">
    <source>
        <dbReference type="EMBL" id="KAK8047925.1"/>
    </source>
</evidence>
<gene>
    <name evidence="2" type="ORF">PG996_015989</name>
</gene>
<sequence>MPETDPTVVTHEGHCCRIQTGYALGPVLAAATCCCPLRRYLRRALGKLPLAADGHGLGRAAARVQPTKDEEEGRTTARKKKSTRVLLSEFKFMPNTNSWDFGQVWALPTWAPVVIDFWTR</sequence>
<reference evidence="2 3" key="1">
    <citation type="submission" date="2023-01" db="EMBL/GenBank/DDBJ databases">
        <title>Analysis of 21 Apiospora genomes using comparative genomics revels a genus with tremendous synthesis potential of carbohydrate active enzymes and secondary metabolites.</title>
        <authorList>
            <person name="Sorensen T."/>
        </authorList>
    </citation>
    <scope>NUCLEOTIDE SEQUENCE [LARGE SCALE GENOMIC DNA]</scope>
    <source>
        <strain evidence="2 3">CBS 83171</strain>
    </source>
</reference>
<comment type="caution">
    <text evidence="2">The sequence shown here is derived from an EMBL/GenBank/DDBJ whole genome shotgun (WGS) entry which is preliminary data.</text>
</comment>
<evidence type="ECO:0000256" key="1">
    <source>
        <dbReference type="SAM" id="MobiDB-lite"/>
    </source>
</evidence>
<protein>
    <submittedName>
        <fullName evidence="2">Uncharacterized protein</fullName>
    </submittedName>
</protein>
<dbReference type="EMBL" id="JAQQWM010000009">
    <property type="protein sequence ID" value="KAK8047925.1"/>
    <property type="molecule type" value="Genomic_DNA"/>
</dbReference>
<name>A0ABR1TMP9_9PEZI</name>
<dbReference type="Proteomes" id="UP001446871">
    <property type="component" value="Unassembled WGS sequence"/>
</dbReference>
<evidence type="ECO:0000313" key="3">
    <source>
        <dbReference type="Proteomes" id="UP001446871"/>
    </source>
</evidence>